<proteinExistence type="predicted"/>
<feature type="domain" description="Baseplate protein J-like barrel" evidence="1">
    <location>
        <begin position="106"/>
        <end position="183"/>
    </location>
</feature>
<evidence type="ECO:0000313" key="3">
    <source>
        <dbReference type="Proteomes" id="UP000471082"/>
    </source>
</evidence>
<accession>A0A6L9XFA6</accession>
<gene>
    <name evidence="2" type="ORF">G3W61_21470</name>
</gene>
<organism evidence="2 3">
    <name type="scientific">Xanthomonas perforans</name>
    <dbReference type="NCBI Taxonomy" id="442694"/>
    <lineage>
        <taxon>Bacteria</taxon>
        <taxon>Pseudomonadati</taxon>
        <taxon>Pseudomonadota</taxon>
        <taxon>Gammaproteobacteria</taxon>
        <taxon>Lysobacterales</taxon>
        <taxon>Lysobacteraceae</taxon>
        <taxon>Xanthomonas</taxon>
    </lineage>
</organism>
<dbReference type="Pfam" id="PF04865">
    <property type="entry name" value="Baseplate_J"/>
    <property type="match status" value="1"/>
</dbReference>
<dbReference type="InterPro" id="IPR006949">
    <property type="entry name" value="Barrel_Baseplate_J-like"/>
</dbReference>
<evidence type="ECO:0000259" key="1">
    <source>
        <dbReference type="Pfam" id="PF04865"/>
    </source>
</evidence>
<evidence type="ECO:0000313" key="2">
    <source>
        <dbReference type="EMBL" id="NEL78782.1"/>
    </source>
</evidence>
<sequence>MANTNVPLPQFTNAGLTVPTEPEILAGVFSDWVSAFAASGQALNTELTTPQGQIAQSQAYMLAQLNARLAQLIANVDPLTASGAFQDALGKIYFLTRQGATYATVTATVTGVAGQTLPAGAQVRSTDGSIWASITAATFNSSGVATVEFRAVVAGEGPAVGIGGLSIYQQQPGWETVYNASISVPGVDVESRQAFESRRAESVNIGGRGTAAAVRAAVANVTGVSDVYVYNNGSDSAVSYGATNYPIPAHSISVTVAGGDSADIALAIHSKLDAGCGLPTSAGLGTLVTQFIQDTENYVEPYPQYLIRFVRPAPTTVYVRVSVANLPTLPSNYVQVVQRAVANAITDGFSTRDGSIAVSRARIGGQIVAAAYFAPILELGNITPISITIGFTANPMSGPAVTMGIDQLPVTAALNVTVALVDV</sequence>
<reference evidence="2 3" key="1">
    <citation type="submission" date="2019-11" db="EMBL/GenBank/DDBJ databases">
        <title>Genome-resolved metagenomics to study the prevalence of co-infection and intraspecific heterogeneity among plant pathogen metapopulations.</title>
        <authorList>
            <person name="Newberry E."/>
            <person name="Bhandari R."/>
            <person name="Kemble J."/>
            <person name="Sikora E."/>
            <person name="Potnis N."/>
        </authorList>
    </citation>
    <scope>NUCLEOTIDE SEQUENCE [LARGE SCALE GENOMIC DNA]</scope>
    <source>
        <strain evidence="2">Xp_Tom_Tuscaloosa_18b</strain>
    </source>
</reference>
<dbReference type="Proteomes" id="UP000471082">
    <property type="component" value="Unassembled WGS sequence"/>
</dbReference>
<dbReference type="AlphaFoldDB" id="A0A6L9XFA6"/>
<name>A0A6L9XFA6_XANPE</name>
<dbReference type="EMBL" id="JAAGYU010000192">
    <property type="protein sequence ID" value="NEL78782.1"/>
    <property type="molecule type" value="Genomic_DNA"/>
</dbReference>
<protein>
    <recommendedName>
        <fullName evidence="1">Baseplate protein J-like barrel domain-containing protein</fullName>
    </recommendedName>
</protein>
<comment type="caution">
    <text evidence="2">The sequence shown here is derived from an EMBL/GenBank/DDBJ whole genome shotgun (WGS) entry which is preliminary data.</text>
</comment>